<dbReference type="Pfam" id="PF13419">
    <property type="entry name" value="HAD_2"/>
    <property type="match status" value="1"/>
</dbReference>
<dbReference type="SFLD" id="SFLDS00003">
    <property type="entry name" value="Haloacid_Dehalogenase"/>
    <property type="match status" value="1"/>
</dbReference>
<proteinExistence type="predicted"/>
<comment type="caution">
    <text evidence="1">The sequence shown here is derived from an EMBL/GenBank/DDBJ whole genome shotgun (WGS) entry which is preliminary data.</text>
</comment>
<dbReference type="Proteomes" id="UP000002939">
    <property type="component" value="Unassembled WGS sequence"/>
</dbReference>
<evidence type="ECO:0000313" key="2">
    <source>
        <dbReference type="Proteomes" id="UP000002939"/>
    </source>
</evidence>
<dbReference type="SUPFAM" id="SSF56784">
    <property type="entry name" value="HAD-like"/>
    <property type="match status" value="1"/>
</dbReference>
<dbReference type="eggNOG" id="COG0546">
    <property type="taxonomic scope" value="Bacteria"/>
</dbReference>
<dbReference type="NCBIfam" id="TIGR01549">
    <property type="entry name" value="HAD-SF-IA-v1"/>
    <property type="match status" value="1"/>
</dbReference>
<evidence type="ECO:0000313" key="1">
    <source>
        <dbReference type="EMBL" id="EEW93576.1"/>
    </source>
</evidence>
<dbReference type="InterPro" id="IPR036412">
    <property type="entry name" value="HAD-like_sf"/>
</dbReference>
<keyword evidence="2" id="KW-1185">Reference proteome</keyword>
<dbReference type="STRING" id="626369.HMPREF0446_00458"/>
<organism evidence="1 2">
    <name type="scientific">Granulicatella elegans ATCC 700633</name>
    <dbReference type="NCBI Taxonomy" id="626369"/>
    <lineage>
        <taxon>Bacteria</taxon>
        <taxon>Bacillati</taxon>
        <taxon>Bacillota</taxon>
        <taxon>Bacilli</taxon>
        <taxon>Lactobacillales</taxon>
        <taxon>Carnobacteriaceae</taxon>
        <taxon>Granulicatella</taxon>
    </lineage>
</organism>
<dbReference type="InterPro" id="IPR023214">
    <property type="entry name" value="HAD_sf"/>
</dbReference>
<keyword evidence="1" id="KW-0378">Hydrolase</keyword>
<protein>
    <submittedName>
        <fullName evidence="1">HAD hydrolase, family IA</fullName>
    </submittedName>
</protein>
<gene>
    <name evidence="1" type="ORF">HMPREF0446_00458</name>
</gene>
<dbReference type="InterPro" id="IPR023198">
    <property type="entry name" value="PGP-like_dom2"/>
</dbReference>
<name>D0BKH3_9LACT</name>
<dbReference type="PANTHER" id="PTHR43434:SF1">
    <property type="entry name" value="PHOSPHOGLYCOLATE PHOSPHATASE"/>
    <property type="match status" value="1"/>
</dbReference>
<dbReference type="Gene3D" id="3.40.50.1000">
    <property type="entry name" value="HAD superfamily/HAD-like"/>
    <property type="match status" value="1"/>
</dbReference>
<reference evidence="1" key="2">
    <citation type="submission" date="2011-10" db="EMBL/GenBank/DDBJ databases">
        <title>The Genome Sequence of Granulicatella elegans ATCC 700633.</title>
        <authorList>
            <consortium name="The Broad Institute Genome Sequencing Platform"/>
            <consortium name="The Broad Institute Genome Sequencing Center for Infectious Disease"/>
            <person name="Earl A."/>
            <person name="Ward D."/>
            <person name="Feldgarden M."/>
            <person name="Gevers D."/>
            <person name="Sibley C.D."/>
            <person name="Field T.R."/>
            <person name="Grinwis M."/>
            <person name="Eshaghurshan C.S."/>
            <person name="Surette M.G."/>
            <person name="Young S.K."/>
            <person name="Zeng Q."/>
            <person name="Gargeya S."/>
            <person name="Fitzgerald M."/>
            <person name="Haas B."/>
            <person name="Abouelleil A."/>
            <person name="Alvarado L."/>
            <person name="Arachchi H.M."/>
            <person name="Berlin A."/>
            <person name="Brown A."/>
            <person name="Chapman S.B."/>
            <person name="Chen Z."/>
            <person name="Dunbar C."/>
            <person name="Freedman E."/>
            <person name="Gearin G."/>
            <person name="Goldberg J."/>
            <person name="Griggs A."/>
            <person name="Gujja S."/>
            <person name="Heiman D."/>
            <person name="Howarth C."/>
            <person name="Larson L."/>
            <person name="Lui A."/>
            <person name="MacDonald P.J.P."/>
            <person name="Montmayeur A."/>
            <person name="Murphy C."/>
            <person name="Neiman D."/>
            <person name="Pearson M."/>
            <person name="Priest M."/>
            <person name="Roberts A."/>
            <person name="Saif S."/>
            <person name="Shea T."/>
            <person name="Shenoy N."/>
            <person name="Sisk P."/>
            <person name="Stolte C."/>
            <person name="Sykes S."/>
            <person name="Wortman J."/>
            <person name="Nusbaum C."/>
            <person name="Birren B."/>
        </authorList>
    </citation>
    <scope>NUCLEOTIDE SEQUENCE [LARGE SCALE GENOMIC DNA]</scope>
    <source>
        <strain evidence="1">ATCC 700633</strain>
    </source>
</reference>
<sequence length="245" mass="27220">MKLQTNKGNLEVKAILFDKDGTLTNIDNLWIEPTEMVIRKILKQHIKEDSTVTIEQMLELLGIVEGEIVPNSVIASGTVEDMLDEIGKYFPIAKTALYDEVLKDFRNYLLAHPDMIVPIGDVAFLISELKNKGIKVGVVTNDSYVPTKTIFEILKVWYLFDFVATPDDYAAKPIADSLIGASQQLGVPLNEIFYVGDSYLDMEYAKHCGGGIAVLTSGSDIQKMKEQSVLVLDSVEQLLDFVIGE</sequence>
<dbReference type="EMBL" id="ACRF02000013">
    <property type="protein sequence ID" value="EEW93576.1"/>
    <property type="molecule type" value="Genomic_DNA"/>
</dbReference>
<reference evidence="1" key="1">
    <citation type="submission" date="2009-09" db="EMBL/GenBank/DDBJ databases">
        <authorList>
            <consortium name="The Broad Institute Genome Sequencing Platform"/>
            <person name="Ward D."/>
            <person name="Feldgarden M."/>
            <person name="Earl A."/>
            <person name="Young S.K."/>
            <person name="Zeng Q."/>
            <person name="Koehrsen M."/>
            <person name="Alvarado L."/>
            <person name="Berlin A."/>
            <person name="Bochicchio J."/>
            <person name="Borenstein D."/>
            <person name="Chapman S.B."/>
            <person name="Chen Z."/>
            <person name="Engels R."/>
            <person name="Freedman E."/>
            <person name="Gellesch M."/>
            <person name="Goldberg J."/>
            <person name="Griggs A."/>
            <person name="Gujja S."/>
            <person name="Heilman E."/>
            <person name="Heiman D."/>
            <person name="Hepburn T."/>
            <person name="Howarth C."/>
            <person name="Jen D."/>
            <person name="Larson L."/>
            <person name="Lewis B."/>
            <person name="Mehta T."/>
            <person name="Park D."/>
            <person name="Pearson M."/>
            <person name="Roberts A."/>
            <person name="Saif S."/>
            <person name="Shea T."/>
            <person name="Shenoy N."/>
            <person name="Sisk P."/>
            <person name="Stolte C."/>
            <person name="Sykes S."/>
            <person name="Thomson T."/>
            <person name="Walk T."/>
            <person name="White J."/>
            <person name="Yandava C."/>
            <person name="Sibley C.D."/>
            <person name="Field T.R."/>
            <person name="Grinwis M."/>
            <person name="Eshaghurshan C.S."/>
            <person name="Surette M.G."/>
            <person name="Haas B."/>
            <person name="Nusbaum C."/>
            <person name="Birren B."/>
        </authorList>
    </citation>
    <scope>NUCLEOTIDE SEQUENCE [LARGE SCALE GENOMIC DNA]</scope>
    <source>
        <strain evidence="1">ATCC 700633</strain>
    </source>
</reference>
<dbReference type="GO" id="GO:0005829">
    <property type="term" value="C:cytosol"/>
    <property type="evidence" value="ECO:0007669"/>
    <property type="project" value="TreeGrafter"/>
</dbReference>
<dbReference type="InterPro" id="IPR041492">
    <property type="entry name" value="HAD_2"/>
</dbReference>
<dbReference type="HOGENOM" id="CLU_045011_19_1_9"/>
<dbReference type="PANTHER" id="PTHR43434">
    <property type="entry name" value="PHOSPHOGLYCOLATE PHOSPHATASE"/>
    <property type="match status" value="1"/>
</dbReference>
<dbReference type="RefSeq" id="WP_006702732.1">
    <property type="nucleotide sequence ID" value="NZ_KI391971.1"/>
</dbReference>
<dbReference type="GO" id="GO:0006281">
    <property type="term" value="P:DNA repair"/>
    <property type="evidence" value="ECO:0007669"/>
    <property type="project" value="TreeGrafter"/>
</dbReference>
<dbReference type="AlphaFoldDB" id="D0BKH3"/>
<dbReference type="InterPro" id="IPR050155">
    <property type="entry name" value="HAD-like_hydrolase_sf"/>
</dbReference>
<dbReference type="SFLD" id="SFLDG01129">
    <property type="entry name" value="C1.5:_HAD__Beta-PGM__Phosphata"/>
    <property type="match status" value="1"/>
</dbReference>
<dbReference type="InterPro" id="IPR006439">
    <property type="entry name" value="HAD-SF_hydro_IA"/>
</dbReference>
<dbReference type="GO" id="GO:0008967">
    <property type="term" value="F:phosphoglycolate phosphatase activity"/>
    <property type="evidence" value="ECO:0007669"/>
    <property type="project" value="TreeGrafter"/>
</dbReference>
<dbReference type="Gene3D" id="1.10.150.240">
    <property type="entry name" value="Putative phosphatase, domain 2"/>
    <property type="match status" value="1"/>
</dbReference>
<accession>D0BKH3</accession>
<dbReference type="OrthoDB" id="9807630at2"/>